<dbReference type="Pfam" id="PF00933">
    <property type="entry name" value="Glyco_hydro_3"/>
    <property type="match status" value="1"/>
</dbReference>
<gene>
    <name evidence="5" type="ORF">EV214_13034</name>
</gene>
<dbReference type="Proteomes" id="UP000294919">
    <property type="component" value="Unassembled WGS sequence"/>
</dbReference>
<accession>A0A4R2KGU6</accession>
<evidence type="ECO:0000259" key="4">
    <source>
        <dbReference type="Pfam" id="PF00933"/>
    </source>
</evidence>
<dbReference type="Gene3D" id="3.20.20.300">
    <property type="entry name" value="Glycoside hydrolase, family 3, N-terminal domain"/>
    <property type="match status" value="1"/>
</dbReference>
<name>A0A4R2KGU6_9FIRM</name>
<keyword evidence="6" id="KW-1185">Reference proteome</keyword>
<sequence>MLLILTCFNLSGCSKEIDHHHNEEEKTVPLKKQTIDPIQNQIETMSLDEKIGQMVLVGFDGTMYNNHIKEMIEKYHIGGFILFQRNIQNSEQTLSLINAIKASNSKNNKLPLFISVDEEGGRVSRMPKEMKKLPTNEKIGEVNNKNFSFTIGKVIGLQLKSFGFNMNFAPVLDINSNPKNPIIGDRSFGSNEKIVHTLGIETIKGLQCQNIISVVKHFPGHGDTAIDSHLGLPTVDHDLDRLKSFELVPFVNAIKNNVNAIMVAHILFPKIDANNPATFSKRIITDILRNNLAFDGVIITDDMEMGAISKNYPIGQAAVKSIQAGSDIVLVCHAYENQLAVLNALKNAILNNEISEEIINDHVYRILKLKKKYNLTDASIQTINIEHINSEVYNTLNEYLN</sequence>
<proteinExistence type="inferred from homology"/>
<evidence type="ECO:0000256" key="3">
    <source>
        <dbReference type="ARBA" id="ARBA00023295"/>
    </source>
</evidence>
<reference evidence="5 6" key="1">
    <citation type="submission" date="2019-03" db="EMBL/GenBank/DDBJ databases">
        <title>Genomic Encyclopedia of Type Strains, Phase IV (KMG-IV): sequencing the most valuable type-strain genomes for metagenomic binning, comparative biology and taxonomic classification.</title>
        <authorList>
            <person name="Goeker M."/>
        </authorList>
    </citation>
    <scope>NUCLEOTIDE SEQUENCE [LARGE SCALE GENOMIC DNA]</scope>
    <source>
        <strain evidence="5 6">DSM 102940</strain>
    </source>
</reference>
<evidence type="ECO:0000313" key="5">
    <source>
        <dbReference type="EMBL" id="TCO69696.1"/>
    </source>
</evidence>
<dbReference type="GO" id="GO:0009254">
    <property type="term" value="P:peptidoglycan turnover"/>
    <property type="evidence" value="ECO:0007669"/>
    <property type="project" value="TreeGrafter"/>
</dbReference>
<dbReference type="SUPFAM" id="SSF51445">
    <property type="entry name" value="(Trans)glycosidases"/>
    <property type="match status" value="1"/>
</dbReference>
<dbReference type="PANTHER" id="PTHR30480:SF16">
    <property type="entry name" value="GLYCOSIDE HYDROLASE FAMILY 3 DOMAIN PROTEIN"/>
    <property type="match status" value="1"/>
</dbReference>
<protein>
    <submittedName>
        <fullName evidence="5">Beta-N-acetylhexosaminidase</fullName>
    </submittedName>
</protein>
<comment type="caution">
    <text evidence="5">The sequence shown here is derived from an EMBL/GenBank/DDBJ whole genome shotgun (WGS) entry which is preliminary data.</text>
</comment>
<dbReference type="NCBIfam" id="NF003740">
    <property type="entry name" value="PRK05337.1"/>
    <property type="match status" value="1"/>
</dbReference>
<dbReference type="InterPro" id="IPR050226">
    <property type="entry name" value="NagZ_Beta-hexosaminidase"/>
</dbReference>
<evidence type="ECO:0000313" key="6">
    <source>
        <dbReference type="Proteomes" id="UP000294919"/>
    </source>
</evidence>
<dbReference type="GO" id="GO:0004553">
    <property type="term" value="F:hydrolase activity, hydrolyzing O-glycosyl compounds"/>
    <property type="evidence" value="ECO:0007669"/>
    <property type="project" value="InterPro"/>
</dbReference>
<dbReference type="AlphaFoldDB" id="A0A4R2KGU6"/>
<dbReference type="EMBL" id="SLWV01000030">
    <property type="protein sequence ID" value="TCO69696.1"/>
    <property type="molecule type" value="Genomic_DNA"/>
</dbReference>
<organism evidence="5 6">
    <name type="scientific">Marinisporobacter balticus</name>
    <dbReference type="NCBI Taxonomy" id="2018667"/>
    <lineage>
        <taxon>Bacteria</taxon>
        <taxon>Bacillati</taxon>
        <taxon>Bacillota</taxon>
        <taxon>Clostridia</taxon>
        <taxon>Peptostreptococcales</taxon>
        <taxon>Thermotaleaceae</taxon>
        <taxon>Marinisporobacter</taxon>
    </lineage>
</organism>
<dbReference type="InterPro" id="IPR017853">
    <property type="entry name" value="GH"/>
</dbReference>
<keyword evidence="2" id="KW-0378">Hydrolase</keyword>
<dbReference type="GO" id="GO:0005975">
    <property type="term" value="P:carbohydrate metabolic process"/>
    <property type="evidence" value="ECO:0007669"/>
    <property type="project" value="InterPro"/>
</dbReference>
<evidence type="ECO:0000256" key="2">
    <source>
        <dbReference type="ARBA" id="ARBA00022801"/>
    </source>
</evidence>
<comment type="similarity">
    <text evidence="1">Belongs to the glycosyl hydrolase 3 family.</text>
</comment>
<keyword evidence="3" id="KW-0326">Glycosidase</keyword>
<dbReference type="PANTHER" id="PTHR30480">
    <property type="entry name" value="BETA-HEXOSAMINIDASE-RELATED"/>
    <property type="match status" value="1"/>
</dbReference>
<evidence type="ECO:0000256" key="1">
    <source>
        <dbReference type="ARBA" id="ARBA00005336"/>
    </source>
</evidence>
<feature type="domain" description="Glycoside hydrolase family 3 N-terminal" evidence="4">
    <location>
        <begin position="47"/>
        <end position="369"/>
    </location>
</feature>
<dbReference type="InterPro" id="IPR001764">
    <property type="entry name" value="Glyco_hydro_3_N"/>
</dbReference>
<dbReference type="InterPro" id="IPR036962">
    <property type="entry name" value="Glyco_hydro_3_N_sf"/>
</dbReference>